<organism evidence="9 10">
    <name type="scientific">Rhizophagus irregularis (strain DAOM 197198w)</name>
    <name type="common">Glomus intraradices</name>
    <dbReference type="NCBI Taxonomy" id="1432141"/>
    <lineage>
        <taxon>Eukaryota</taxon>
        <taxon>Fungi</taxon>
        <taxon>Fungi incertae sedis</taxon>
        <taxon>Mucoromycota</taxon>
        <taxon>Glomeromycotina</taxon>
        <taxon>Glomeromycetes</taxon>
        <taxon>Glomerales</taxon>
        <taxon>Glomeraceae</taxon>
        <taxon>Rhizophagus</taxon>
    </lineage>
</organism>
<dbReference type="GO" id="GO:0032259">
    <property type="term" value="P:methylation"/>
    <property type="evidence" value="ECO:0007669"/>
    <property type="project" value="UniProtKB-KW"/>
</dbReference>
<dbReference type="PRINTS" id="PR00463">
    <property type="entry name" value="EP450I"/>
</dbReference>
<accession>A0A015JCT4</accession>
<comment type="function">
    <text evidence="6">Cytochromes P450 are a group of heme-thiolate monooxygenases. They oxidize a variety of structurally unrelated compounds, including steroids, fatty acids, and xenobiotics.</text>
</comment>
<keyword evidence="9" id="KW-0808">Transferase</keyword>
<dbReference type="GO" id="GO:0016705">
    <property type="term" value="F:oxidoreductase activity, acting on paired donors, with incorporation or reduction of molecular oxygen"/>
    <property type="evidence" value="ECO:0007669"/>
    <property type="project" value="InterPro"/>
</dbReference>
<dbReference type="PROSITE" id="PS00086">
    <property type="entry name" value="CYTOCHROME_P450"/>
    <property type="match status" value="1"/>
</dbReference>
<evidence type="ECO:0000256" key="6">
    <source>
        <dbReference type="ARBA" id="ARBA00043906"/>
    </source>
</evidence>
<dbReference type="Pfam" id="PF00067">
    <property type="entry name" value="p450"/>
    <property type="match status" value="1"/>
</dbReference>
<keyword evidence="2 7" id="KW-0349">Heme</keyword>
<comment type="cofactor">
    <cofactor evidence="7">
        <name>heme</name>
        <dbReference type="ChEBI" id="CHEBI:30413"/>
    </cofactor>
</comment>
<dbReference type="Gene3D" id="1.10.630.10">
    <property type="entry name" value="Cytochrome P450"/>
    <property type="match status" value="1"/>
</dbReference>
<evidence type="ECO:0000256" key="1">
    <source>
        <dbReference type="ARBA" id="ARBA00010617"/>
    </source>
</evidence>
<evidence type="ECO:0000256" key="4">
    <source>
        <dbReference type="ARBA" id="ARBA00023002"/>
    </source>
</evidence>
<keyword evidence="3 7" id="KW-0479">Metal-binding</keyword>
<feature type="binding site" description="axial binding residue" evidence="7">
    <location>
        <position position="480"/>
    </location>
    <ligand>
        <name>heme</name>
        <dbReference type="ChEBI" id="CHEBI:30413"/>
    </ligand>
    <ligandPart>
        <name>Fe</name>
        <dbReference type="ChEBI" id="CHEBI:18248"/>
    </ligandPart>
</feature>
<reference evidence="9 10" key="1">
    <citation type="submission" date="2014-02" db="EMBL/GenBank/DDBJ databases">
        <title>Single nucleus genome sequencing reveals high similarity among nuclei of an endomycorrhizal fungus.</title>
        <authorList>
            <person name="Lin K."/>
            <person name="Geurts R."/>
            <person name="Zhang Z."/>
            <person name="Limpens E."/>
            <person name="Saunders D.G."/>
            <person name="Mu D."/>
            <person name="Pang E."/>
            <person name="Cao H."/>
            <person name="Cha H."/>
            <person name="Lin T."/>
            <person name="Zhou Q."/>
            <person name="Shang Y."/>
            <person name="Li Y."/>
            <person name="Ivanov S."/>
            <person name="Sharma T."/>
            <person name="Velzen R.V."/>
            <person name="Ruijter N.D."/>
            <person name="Aanen D.K."/>
            <person name="Win J."/>
            <person name="Kamoun S."/>
            <person name="Bisseling T."/>
            <person name="Huang S."/>
        </authorList>
    </citation>
    <scope>NUCLEOTIDE SEQUENCE [LARGE SCALE GENOMIC DNA]</scope>
    <source>
        <strain evidence="10">DAOM197198w</strain>
    </source>
</reference>
<proteinExistence type="inferred from homology"/>
<comment type="caution">
    <text evidence="9">The sequence shown here is derived from an EMBL/GenBank/DDBJ whole genome shotgun (WGS) entry which is preliminary data.</text>
</comment>
<sequence length="534" mass="62752">MFFKLLGNFEINDYIFLSNTILIVCIAHYYYKYFTRVNPIPGPFPFPFPFIGYFPWINKDAQKFYSNCYEKYGDIYELYGSIRGSVRTIVLCRREYLEDLLSESTHGLKFPNRKGLEWGLSLNDNFKTWMFNRHFFNQTILSPKFADEAIDCINKLFNELENYWDRLFLKEEFIKENKNKLDFSKWFNHYTNDMIISLLTGAKSYTMAAYFDTFSDEKSHFPSAIINDSVKFVQALSNLLIGYLIFFIVSPLLRNYVPYFKNKADDLLRNKDFIDQKLNAMIKRRRKEIGDIPLDEPLPHDMLTSMIIKNTLRDNNYIETGEIDRPMTDTEIRVNLFDGILSGTYKSANMLTFIIYYISHNPDVKKKMLEEIDSIFQGDKTRSITKDDFYSLSYCEAIVKEAARVFPIKHMLTRCIDKPDEVAGYQWPAGTLFLINIKAIHNCDDYWEEPNKFNPDRWMVENFEPKKNSFIMFGGGLRLCPGRKLAMIELVCLMALLFRKYEINLVDMDAPIKTMSDGVVTACKELLVEIKPRN</sequence>
<dbReference type="STRING" id="1432141.A0A015JCT4"/>
<dbReference type="EMBL" id="JEMT01017849">
    <property type="protein sequence ID" value="EXX67317.1"/>
    <property type="molecule type" value="Genomic_DNA"/>
</dbReference>
<dbReference type="InterPro" id="IPR001128">
    <property type="entry name" value="Cyt_P450"/>
</dbReference>
<keyword evidence="5 7" id="KW-0408">Iron</keyword>
<dbReference type="PANTHER" id="PTHR24302">
    <property type="entry name" value="CYTOCHROME P450 FAMILY 3"/>
    <property type="match status" value="1"/>
</dbReference>
<dbReference type="GO" id="GO:0008168">
    <property type="term" value="F:methyltransferase activity"/>
    <property type="evidence" value="ECO:0007669"/>
    <property type="project" value="UniProtKB-KW"/>
</dbReference>
<dbReference type="InterPro" id="IPR036396">
    <property type="entry name" value="Cyt_P450_sf"/>
</dbReference>
<dbReference type="InterPro" id="IPR050705">
    <property type="entry name" value="Cytochrome_P450_3A"/>
</dbReference>
<dbReference type="GO" id="GO:0008395">
    <property type="term" value="F:steroid hydroxylase activity"/>
    <property type="evidence" value="ECO:0007669"/>
    <property type="project" value="TreeGrafter"/>
</dbReference>
<dbReference type="Proteomes" id="UP000022910">
    <property type="component" value="Unassembled WGS sequence"/>
</dbReference>
<evidence type="ECO:0000256" key="2">
    <source>
        <dbReference type="ARBA" id="ARBA00022617"/>
    </source>
</evidence>
<keyword evidence="8" id="KW-0503">Monooxygenase</keyword>
<keyword evidence="9" id="KW-0489">Methyltransferase</keyword>
<evidence type="ECO:0000313" key="9">
    <source>
        <dbReference type="EMBL" id="EXX67317.1"/>
    </source>
</evidence>
<evidence type="ECO:0000256" key="8">
    <source>
        <dbReference type="RuleBase" id="RU000461"/>
    </source>
</evidence>
<evidence type="ECO:0000256" key="7">
    <source>
        <dbReference type="PIRSR" id="PIRSR602401-1"/>
    </source>
</evidence>
<evidence type="ECO:0000313" key="10">
    <source>
        <dbReference type="Proteomes" id="UP000022910"/>
    </source>
</evidence>
<keyword evidence="10" id="KW-1185">Reference proteome</keyword>
<comment type="similarity">
    <text evidence="1 8">Belongs to the cytochrome P450 family.</text>
</comment>
<dbReference type="GO" id="GO:0005506">
    <property type="term" value="F:iron ion binding"/>
    <property type="evidence" value="ECO:0007669"/>
    <property type="project" value="InterPro"/>
</dbReference>
<evidence type="ECO:0000256" key="5">
    <source>
        <dbReference type="ARBA" id="ARBA00023004"/>
    </source>
</evidence>
<dbReference type="AlphaFoldDB" id="A0A015JCT4"/>
<name>A0A015JCT4_RHIIW</name>
<dbReference type="InterPro" id="IPR002401">
    <property type="entry name" value="Cyt_P450_E_grp-I"/>
</dbReference>
<dbReference type="InterPro" id="IPR017972">
    <property type="entry name" value="Cyt_P450_CS"/>
</dbReference>
<dbReference type="PANTHER" id="PTHR24302:SF15">
    <property type="entry name" value="FATTY-ACID PEROXYGENASE"/>
    <property type="match status" value="1"/>
</dbReference>
<dbReference type="GO" id="GO:0020037">
    <property type="term" value="F:heme binding"/>
    <property type="evidence" value="ECO:0007669"/>
    <property type="project" value="InterPro"/>
</dbReference>
<dbReference type="PRINTS" id="PR00385">
    <property type="entry name" value="P450"/>
</dbReference>
<protein>
    <submittedName>
        <fullName evidence="9">Sterol 14-demethylase</fullName>
    </submittedName>
</protein>
<dbReference type="SUPFAM" id="SSF48264">
    <property type="entry name" value="Cytochrome P450"/>
    <property type="match status" value="1"/>
</dbReference>
<dbReference type="HOGENOM" id="CLU_001570_12_0_1"/>
<evidence type="ECO:0000256" key="3">
    <source>
        <dbReference type="ARBA" id="ARBA00022723"/>
    </source>
</evidence>
<keyword evidence="4 8" id="KW-0560">Oxidoreductase</keyword>
<gene>
    <name evidence="9" type="ORF">RirG_115510</name>
</gene>